<feature type="compositionally biased region" description="Basic and acidic residues" evidence="1">
    <location>
        <begin position="60"/>
        <end position="69"/>
    </location>
</feature>
<protein>
    <submittedName>
        <fullName evidence="2">Uncharacterized protein</fullName>
    </submittedName>
</protein>
<sequence>MFVWRPKNSLTGLNAWALGLSFSPKHSSSNHESTIPLYIIKGKKKKKKPKVGASNFRFGQETRRARESKNNTLNRCQPKIVRRRDQPLCFELQGDCVGF</sequence>
<evidence type="ECO:0000256" key="1">
    <source>
        <dbReference type="SAM" id="MobiDB-lite"/>
    </source>
</evidence>
<feature type="region of interest" description="Disordered" evidence="1">
    <location>
        <begin position="45"/>
        <end position="71"/>
    </location>
</feature>
<reference evidence="2 3" key="1">
    <citation type="submission" date="2024-03" db="EMBL/GenBank/DDBJ databases">
        <authorList>
            <person name="Gkanogiannis A."/>
            <person name="Becerra Lopez-Lavalle L."/>
        </authorList>
    </citation>
    <scope>NUCLEOTIDE SEQUENCE [LARGE SCALE GENOMIC DNA]</scope>
</reference>
<keyword evidence="3" id="KW-1185">Reference proteome</keyword>
<evidence type="ECO:0000313" key="2">
    <source>
        <dbReference type="EMBL" id="CAK9308850.1"/>
    </source>
</evidence>
<dbReference type="Proteomes" id="UP001642487">
    <property type="component" value="Chromosome 1"/>
</dbReference>
<proteinExistence type="predicted"/>
<organism evidence="2 3">
    <name type="scientific">Citrullus colocynthis</name>
    <name type="common">colocynth</name>
    <dbReference type="NCBI Taxonomy" id="252529"/>
    <lineage>
        <taxon>Eukaryota</taxon>
        <taxon>Viridiplantae</taxon>
        <taxon>Streptophyta</taxon>
        <taxon>Embryophyta</taxon>
        <taxon>Tracheophyta</taxon>
        <taxon>Spermatophyta</taxon>
        <taxon>Magnoliopsida</taxon>
        <taxon>eudicotyledons</taxon>
        <taxon>Gunneridae</taxon>
        <taxon>Pentapetalae</taxon>
        <taxon>rosids</taxon>
        <taxon>fabids</taxon>
        <taxon>Cucurbitales</taxon>
        <taxon>Cucurbitaceae</taxon>
        <taxon>Benincaseae</taxon>
        <taxon>Citrullus</taxon>
    </lineage>
</organism>
<gene>
    <name evidence="2" type="ORF">CITCOLO1_LOCUS369</name>
</gene>
<evidence type="ECO:0000313" key="3">
    <source>
        <dbReference type="Proteomes" id="UP001642487"/>
    </source>
</evidence>
<dbReference type="EMBL" id="OZ021735">
    <property type="protein sequence ID" value="CAK9308850.1"/>
    <property type="molecule type" value="Genomic_DNA"/>
</dbReference>
<name>A0ABP0XL11_9ROSI</name>
<accession>A0ABP0XL11</accession>